<keyword evidence="2" id="KW-1185">Reference proteome</keyword>
<dbReference type="EMBL" id="CM037161">
    <property type="protein sequence ID" value="KAH7854714.1"/>
    <property type="molecule type" value="Genomic_DNA"/>
</dbReference>
<name>A0ACB7YNH2_9ERIC</name>
<organism evidence="1 2">
    <name type="scientific">Vaccinium darrowii</name>
    <dbReference type="NCBI Taxonomy" id="229202"/>
    <lineage>
        <taxon>Eukaryota</taxon>
        <taxon>Viridiplantae</taxon>
        <taxon>Streptophyta</taxon>
        <taxon>Embryophyta</taxon>
        <taxon>Tracheophyta</taxon>
        <taxon>Spermatophyta</taxon>
        <taxon>Magnoliopsida</taxon>
        <taxon>eudicotyledons</taxon>
        <taxon>Gunneridae</taxon>
        <taxon>Pentapetalae</taxon>
        <taxon>asterids</taxon>
        <taxon>Ericales</taxon>
        <taxon>Ericaceae</taxon>
        <taxon>Vaccinioideae</taxon>
        <taxon>Vaccinieae</taxon>
        <taxon>Vaccinium</taxon>
    </lineage>
</organism>
<accession>A0ACB7YNH2</accession>
<protein>
    <submittedName>
        <fullName evidence="1">Uncharacterized protein</fullName>
    </submittedName>
</protein>
<proteinExistence type="predicted"/>
<reference evidence="1 2" key="1">
    <citation type="journal article" date="2021" name="Hortic Res">
        <title>High-quality reference genome and annotation aids understanding of berry development for evergreen blueberry (Vaccinium darrowii).</title>
        <authorList>
            <person name="Yu J."/>
            <person name="Hulse-Kemp A.M."/>
            <person name="Babiker E."/>
            <person name="Staton M."/>
        </authorList>
    </citation>
    <scope>NUCLEOTIDE SEQUENCE [LARGE SCALE GENOMIC DNA]</scope>
    <source>
        <strain evidence="2">cv. NJ 8807/NJ 8810</strain>
        <tissue evidence="1">Young leaf</tissue>
    </source>
</reference>
<dbReference type="Proteomes" id="UP000828048">
    <property type="component" value="Chromosome 11"/>
</dbReference>
<evidence type="ECO:0000313" key="2">
    <source>
        <dbReference type="Proteomes" id="UP000828048"/>
    </source>
</evidence>
<evidence type="ECO:0000313" key="1">
    <source>
        <dbReference type="EMBL" id="KAH7854714.1"/>
    </source>
</evidence>
<comment type="caution">
    <text evidence="1">The sequence shown here is derived from an EMBL/GenBank/DDBJ whole genome shotgun (WGS) entry which is preliminary data.</text>
</comment>
<gene>
    <name evidence="1" type="ORF">Vadar_017036</name>
</gene>
<sequence>MRSPQFHDSTNVFILPGGSTSLSPGVCKGNEFGDLNLVDIQINQTSELQSYPSMAFADNGILVLDNALEKAPVAGLKQPRLQWNTLERFRRRLQFPNSCYVDPIGLSGGLALWWKEDINVEVKWKSKNMISENCKEVISTLWNHSQRGSAMFVVAEKLRNCKRALQPWGKAEFGNNAVKIKSLKLQLSKMQLDDFSQEQFDRERSTKAELEPNSSEGVVAVVLRDERGIVIDGCSKVIRAHSSLQGELLAIRESCLMVAALGLKGAMVESDNKEAIHLSVSELVPPWKFSALVWDIREIAQLGQIAFNWVRRSANKAAHSVASLALRDYFLKDRKLSSPRLQFIPQFISDQVGLQIIKL</sequence>